<evidence type="ECO:0000313" key="5">
    <source>
        <dbReference type="Proteomes" id="UP000604046"/>
    </source>
</evidence>
<dbReference type="SMART" id="SM00248">
    <property type="entry name" value="ANK"/>
    <property type="match status" value="5"/>
</dbReference>
<dbReference type="InterPro" id="IPR002110">
    <property type="entry name" value="Ankyrin_rpt"/>
</dbReference>
<keyword evidence="1" id="KW-0677">Repeat</keyword>
<dbReference type="PANTHER" id="PTHR24198:SF165">
    <property type="entry name" value="ANKYRIN REPEAT-CONTAINING PROTEIN-RELATED"/>
    <property type="match status" value="1"/>
</dbReference>
<accession>A0A812MDV4</accession>
<evidence type="ECO:0000256" key="1">
    <source>
        <dbReference type="ARBA" id="ARBA00022737"/>
    </source>
</evidence>
<keyword evidence="5" id="KW-1185">Reference proteome</keyword>
<dbReference type="InterPro" id="IPR036770">
    <property type="entry name" value="Ankyrin_rpt-contain_sf"/>
</dbReference>
<keyword evidence="2 3" id="KW-0040">ANK repeat</keyword>
<dbReference type="PROSITE" id="PS50088">
    <property type="entry name" value="ANK_REPEAT"/>
    <property type="match status" value="1"/>
</dbReference>
<comment type="caution">
    <text evidence="4">The sequence shown here is derived from an EMBL/GenBank/DDBJ whole genome shotgun (WGS) entry which is preliminary data.</text>
</comment>
<organism evidence="4 5">
    <name type="scientific">Symbiodinium natans</name>
    <dbReference type="NCBI Taxonomy" id="878477"/>
    <lineage>
        <taxon>Eukaryota</taxon>
        <taxon>Sar</taxon>
        <taxon>Alveolata</taxon>
        <taxon>Dinophyceae</taxon>
        <taxon>Suessiales</taxon>
        <taxon>Symbiodiniaceae</taxon>
        <taxon>Symbiodinium</taxon>
    </lineage>
</organism>
<evidence type="ECO:0000313" key="4">
    <source>
        <dbReference type="EMBL" id="CAE7256480.1"/>
    </source>
</evidence>
<feature type="repeat" description="ANK" evidence="3">
    <location>
        <begin position="480"/>
        <end position="512"/>
    </location>
</feature>
<evidence type="ECO:0000256" key="2">
    <source>
        <dbReference type="ARBA" id="ARBA00023043"/>
    </source>
</evidence>
<dbReference type="SUPFAM" id="SSF48403">
    <property type="entry name" value="Ankyrin repeat"/>
    <property type="match status" value="1"/>
</dbReference>
<dbReference type="AlphaFoldDB" id="A0A812MDV4"/>
<dbReference type="PANTHER" id="PTHR24198">
    <property type="entry name" value="ANKYRIN REPEAT AND PROTEIN KINASE DOMAIN-CONTAINING PROTEIN"/>
    <property type="match status" value="1"/>
</dbReference>
<dbReference type="Gene3D" id="1.25.40.20">
    <property type="entry name" value="Ankyrin repeat-containing domain"/>
    <property type="match status" value="2"/>
</dbReference>
<dbReference type="Proteomes" id="UP000604046">
    <property type="component" value="Unassembled WGS sequence"/>
</dbReference>
<evidence type="ECO:0000256" key="3">
    <source>
        <dbReference type="PROSITE-ProRule" id="PRU00023"/>
    </source>
</evidence>
<reference evidence="4" key="1">
    <citation type="submission" date="2021-02" db="EMBL/GenBank/DDBJ databases">
        <authorList>
            <person name="Dougan E. K."/>
            <person name="Rhodes N."/>
            <person name="Thang M."/>
            <person name="Chan C."/>
        </authorList>
    </citation>
    <scope>NUCLEOTIDE SEQUENCE</scope>
</reference>
<proteinExistence type="predicted"/>
<protein>
    <submittedName>
        <fullName evidence="4">Uncharacterized protein</fullName>
    </submittedName>
</protein>
<sequence>MEGPPEPHHRLQERGLLHQWYPRMFVIFVSHQWLSSAHPDPHGQQLALLQKALQGIIEGSLIVQDDHIGVYWSEQGLASNVRRYVADGFVFFDWFAIPQITARQHGINEEATKSDAALAVQSIPAYVELSNMFIALVPELVHANSACVNYATWLSRGWCRAELWCRLLSNKEDTSVIVVYSATDAKFMFGIDWQNNSIAEGDFTVEADRAQVVQLAVMAVESKLQHLQAHGPLSRHRFYTAMRPKLLCKPSLLRDLKTFLHDFRYDSLLEAARDRSSMNAVMCSVFSGDTGMLRLLAENQADMNHTLEGMSDLGYFDTQTALMAATKSKQEPSVLATLIELRANVNAFSRTGLTAMFMCRSPDHVKLLHESRADVLHWTLSGVAAYASPETVQALLECRCDPGRGEFSRTGPLHFFCILSRGNHRAGQTLELLLKHRADMNARFLPEGQADWDCRKAEAKVALLGYSNCSVSTRWRASVRGITPLGYAAMIGHGQFTKIYLDQGAEHLPNDRGDLPEDLARKHHHHHLLPALATFST</sequence>
<name>A0A812MDV4_9DINO</name>
<gene>
    <name evidence="4" type="ORF">SNAT2548_LOCUS13154</name>
</gene>
<dbReference type="EMBL" id="CAJNDS010001358">
    <property type="protein sequence ID" value="CAE7256480.1"/>
    <property type="molecule type" value="Genomic_DNA"/>
</dbReference>